<feature type="domain" description="RelA/SpoT" evidence="2">
    <location>
        <begin position="351"/>
        <end position="479"/>
    </location>
</feature>
<name>A0AAD7UQY4_9STRA</name>
<feature type="signal peptide" evidence="1">
    <location>
        <begin position="1"/>
        <end position="28"/>
    </location>
</feature>
<dbReference type="InterPro" id="IPR007685">
    <property type="entry name" value="RelA_SpoT"/>
</dbReference>
<dbReference type="AlphaFoldDB" id="A0AAD7UQY4"/>
<dbReference type="Proteomes" id="UP001230188">
    <property type="component" value="Unassembled WGS sequence"/>
</dbReference>
<feature type="chain" id="PRO_5041963438" description="RelA/SpoT domain-containing protein" evidence="1">
    <location>
        <begin position="29"/>
        <end position="524"/>
    </location>
</feature>
<organism evidence="3 4">
    <name type="scientific">Chrysophaeum taylorii</name>
    <dbReference type="NCBI Taxonomy" id="2483200"/>
    <lineage>
        <taxon>Eukaryota</taxon>
        <taxon>Sar</taxon>
        <taxon>Stramenopiles</taxon>
        <taxon>Ochrophyta</taxon>
        <taxon>Pelagophyceae</taxon>
        <taxon>Pelagomonadales</taxon>
        <taxon>Pelagomonadaceae</taxon>
        <taxon>Chrysophaeum</taxon>
    </lineage>
</organism>
<dbReference type="GO" id="GO:0015969">
    <property type="term" value="P:guanosine tetraphosphate metabolic process"/>
    <property type="evidence" value="ECO:0007669"/>
    <property type="project" value="InterPro"/>
</dbReference>
<evidence type="ECO:0000259" key="2">
    <source>
        <dbReference type="SMART" id="SM00954"/>
    </source>
</evidence>
<dbReference type="InterPro" id="IPR043519">
    <property type="entry name" value="NT_sf"/>
</dbReference>
<dbReference type="EMBL" id="JAQMWT010000005">
    <property type="protein sequence ID" value="KAJ8614451.1"/>
    <property type="molecule type" value="Genomic_DNA"/>
</dbReference>
<dbReference type="SUPFAM" id="SSF81301">
    <property type="entry name" value="Nucleotidyltransferase"/>
    <property type="match status" value="1"/>
</dbReference>
<dbReference type="PANTHER" id="PTHR21262:SF12">
    <property type="entry name" value="GTP DIPHOSPHOKINASE CRSH, CHLOROPLASTIC-RELATED"/>
    <property type="match status" value="1"/>
</dbReference>
<evidence type="ECO:0000256" key="1">
    <source>
        <dbReference type="SAM" id="SignalP"/>
    </source>
</evidence>
<accession>A0AAD7UQY4</accession>
<reference evidence="3" key="1">
    <citation type="submission" date="2023-01" db="EMBL/GenBank/DDBJ databases">
        <title>Metagenome sequencing of chrysophaentin producing Chrysophaeum taylorii.</title>
        <authorList>
            <person name="Davison J."/>
            <person name="Bewley C."/>
        </authorList>
    </citation>
    <scope>NUCLEOTIDE SEQUENCE</scope>
    <source>
        <strain evidence="3">NIES-1699</strain>
    </source>
</reference>
<keyword evidence="4" id="KW-1185">Reference proteome</keyword>
<proteinExistence type="predicted"/>
<gene>
    <name evidence="3" type="ORF">CTAYLR_000813</name>
</gene>
<dbReference type="Gene3D" id="3.30.460.10">
    <property type="entry name" value="Beta Polymerase, domain 2"/>
    <property type="match status" value="1"/>
</dbReference>
<protein>
    <recommendedName>
        <fullName evidence="2">RelA/SpoT domain-containing protein</fullName>
    </recommendedName>
</protein>
<evidence type="ECO:0000313" key="4">
    <source>
        <dbReference type="Proteomes" id="UP001230188"/>
    </source>
</evidence>
<dbReference type="PANTHER" id="PTHR21262">
    <property type="entry name" value="GUANOSINE-3',5'-BIS DIPHOSPHATE 3'-PYROPHOSPHOHYDROLASE"/>
    <property type="match status" value="1"/>
</dbReference>
<comment type="caution">
    <text evidence="3">The sequence shown here is derived from an EMBL/GenBank/DDBJ whole genome shotgun (WGS) entry which is preliminary data.</text>
</comment>
<dbReference type="CDD" id="cd05399">
    <property type="entry name" value="NT_Rel-Spo_like"/>
    <property type="match status" value="1"/>
</dbReference>
<evidence type="ECO:0000313" key="3">
    <source>
        <dbReference type="EMBL" id="KAJ8614451.1"/>
    </source>
</evidence>
<keyword evidence="1" id="KW-0732">Signal</keyword>
<sequence>MGGASRPPPLIIVVAVLASANLLKRSVGFVHQRPPATRFVMVRGAGVVACEDAPAAALVRPATREGRWRVIAAWARWHRASLLRHLDESEQAALRETVGRAAREDDEVMLSARLEVAEVMLTLRADGDAVCAAFEAAGGARRNATDGVGALASEIRALRAVGLSLPLVATGERALAPLSSWQEMDETAATVRRAVAVATRDSRALVAELAAVVVALRAAARSSDATGKALALQAVHVHLPLAELLRLVETRSPGPPLFAPRKYAELLKEIEDRSYSVLFPETYALLRWDAARARALCANMDIFAARARRAIAETIADDRAAVASLLGSASRALADRDAVVADLEHVLVVTARVKTAASALRKMLRKSGVRDMIGLRVVVLSPDPCFDATTAIVREVVADASALELASVYSVYRAVRSLWPELEGRFKDYVLRPKQSGYQSLHTTVWFDELPMEVQIRTDRMHAIAESGQASHVLYSGTRRDAALASELLEAPLHSRRLLLPSYPRYDDRARLVEPDAGDAATSS</sequence>
<dbReference type="SMART" id="SM00954">
    <property type="entry name" value="RelA_SpoT"/>
    <property type="match status" value="1"/>
</dbReference>
<dbReference type="Pfam" id="PF04607">
    <property type="entry name" value="RelA_SpoT"/>
    <property type="match status" value="1"/>
</dbReference>